<protein>
    <submittedName>
        <fullName evidence="2">Uncharacterized protein</fullName>
    </submittedName>
</protein>
<gene>
    <name evidence="2" type="ORF">GCM10010307_00700</name>
</gene>
<evidence type="ECO:0000313" key="2">
    <source>
        <dbReference type="EMBL" id="GAA2618582.1"/>
    </source>
</evidence>
<accession>A0ABP6CIS6</accession>
<organism evidence="2 3">
    <name type="scientific">Streptomyces vastus</name>
    <dbReference type="NCBI Taxonomy" id="285451"/>
    <lineage>
        <taxon>Bacteria</taxon>
        <taxon>Bacillati</taxon>
        <taxon>Actinomycetota</taxon>
        <taxon>Actinomycetes</taxon>
        <taxon>Kitasatosporales</taxon>
        <taxon>Streptomycetaceae</taxon>
        <taxon>Streptomyces</taxon>
    </lineage>
</organism>
<name>A0ABP6CIS6_9ACTN</name>
<keyword evidence="3" id="KW-1185">Reference proteome</keyword>
<feature type="transmembrane region" description="Helical" evidence="1">
    <location>
        <begin position="20"/>
        <end position="42"/>
    </location>
</feature>
<evidence type="ECO:0000256" key="1">
    <source>
        <dbReference type="SAM" id="Phobius"/>
    </source>
</evidence>
<keyword evidence="1" id="KW-1133">Transmembrane helix</keyword>
<keyword evidence="1" id="KW-0472">Membrane</keyword>
<reference evidence="3" key="1">
    <citation type="journal article" date="2019" name="Int. J. Syst. Evol. Microbiol.">
        <title>The Global Catalogue of Microorganisms (GCM) 10K type strain sequencing project: providing services to taxonomists for standard genome sequencing and annotation.</title>
        <authorList>
            <consortium name="The Broad Institute Genomics Platform"/>
            <consortium name="The Broad Institute Genome Sequencing Center for Infectious Disease"/>
            <person name="Wu L."/>
            <person name="Ma J."/>
        </authorList>
    </citation>
    <scope>NUCLEOTIDE SEQUENCE [LARGE SCALE GENOMIC DNA]</scope>
    <source>
        <strain evidence="3">JCM 4524</strain>
    </source>
</reference>
<dbReference type="EMBL" id="BAAASJ010000001">
    <property type="protein sequence ID" value="GAA2618582.1"/>
    <property type="molecule type" value="Genomic_DNA"/>
</dbReference>
<sequence>MNLTPSTTSRRWLKLLKAAALMTASVLVQILRFVLELVVVFAQTSRSRGSSSSSSGGDDG</sequence>
<dbReference type="Proteomes" id="UP001500151">
    <property type="component" value="Unassembled WGS sequence"/>
</dbReference>
<comment type="caution">
    <text evidence="2">The sequence shown here is derived from an EMBL/GenBank/DDBJ whole genome shotgun (WGS) entry which is preliminary data.</text>
</comment>
<dbReference type="RefSeq" id="WP_344386653.1">
    <property type="nucleotide sequence ID" value="NZ_BAAASJ010000001.1"/>
</dbReference>
<proteinExistence type="predicted"/>
<keyword evidence="1" id="KW-0812">Transmembrane</keyword>
<evidence type="ECO:0000313" key="3">
    <source>
        <dbReference type="Proteomes" id="UP001500151"/>
    </source>
</evidence>